<keyword evidence="1" id="KW-0732">Signal</keyword>
<proteinExistence type="predicted"/>
<dbReference type="EMBL" id="HBIW01017119">
    <property type="protein sequence ID" value="CAE0699324.1"/>
    <property type="molecule type" value="Transcribed_RNA"/>
</dbReference>
<organism evidence="2">
    <name type="scientific">Pelagomonas calceolata</name>
    <dbReference type="NCBI Taxonomy" id="35677"/>
    <lineage>
        <taxon>Eukaryota</taxon>
        <taxon>Sar</taxon>
        <taxon>Stramenopiles</taxon>
        <taxon>Ochrophyta</taxon>
        <taxon>Pelagophyceae</taxon>
        <taxon>Pelagomonadales</taxon>
        <taxon>Pelagomonadaceae</taxon>
        <taxon>Pelagomonas</taxon>
    </lineage>
</organism>
<reference evidence="2" key="1">
    <citation type="submission" date="2021-01" db="EMBL/GenBank/DDBJ databases">
        <authorList>
            <person name="Corre E."/>
            <person name="Pelletier E."/>
            <person name="Niang G."/>
            <person name="Scheremetjew M."/>
            <person name="Finn R."/>
            <person name="Kale V."/>
            <person name="Holt S."/>
            <person name="Cochrane G."/>
            <person name="Meng A."/>
            <person name="Brown T."/>
            <person name="Cohen L."/>
        </authorList>
    </citation>
    <scope>NUCLEOTIDE SEQUENCE</scope>
    <source>
        <strain evidence="2">CCMP1756</strain>
    </source>
</reference>
<feature type="signal peptide" evidence="1">
    <location>
        <begin position="1"/>
        <end position="16"/>
    </location>
</feature>
<evidence type="ECO:0008006" key="3">
    <source>
        <dbReference type="Google" id="ProtNLM"/>
    </source>
</evidence>
<dbReference type="NCBIfam" id="TIGR02167">
    <property type="entry name" value="Liste_lipo_26"/>
    <property type="match status" value="3"/>
</dbReference>
<sequence>MSKALALALACHGVAAWTASDASIRSAVRLWLSDKSAAEVKYGHISTWETGGVTDMDFLFCVRTDWIDAEYEDEDNFLDPCVLPASASSFNDGISAWDTSSVTTMKLMFHGASAFNQPLNDWRVDKVTNMQQMFQSASSFNQPLNNWRVDNVTDMGGMLWGASAFNQPLNDWRVDNVTDMRWMFRDASAFNQPLGDWRVDKATNTEDMFKGASAFDIDRNWGLTNETLRDWTRRWCDSDHEGLPHISTWNTSKVTDMSSLFHCDDGFNDDISAWDTSSVTTMMNMFNGAKAFNQPIGEWRVDNVTNMSNMFRFASSFDQPLGTWRLRANCKTLRMFEGSNFRNSRPVKASCCAIS</sequence>
<dbReference type="InterPro" id="IPR011889">
    <property type="entry name" value="Liste_lipo_26"/>
</dbReference>
<evidence type="ECO:0000256" key="1">
    <source>
        <dbReference type="SAM" id="SignalP"/>
    </source>
</evidence>
<dbReference type="AlphaFoldDB" id="A0A7S4EA42"/>
<accession>A0A7S4EA42</accession>
<dbReference type="Pfam" id="PF03382">
    <property type="entry name" value="DUF285"/>
    <property type="match status" value="2"/>
</dbReference>
<name>A0A7S4EA42_9STRA</name>
<evidence type="ECO:0000313" key="2">
    <source>
        <dbReference type="EMBL" id="CAE0699324.1"/>
    </source>
</evidence>
<gene>
    <name evidence="2" type="ORF">PCAL00307_LOCUS14760</name>
</gene>
<feature type="chain" id="PRO_5031253211" description="BspA family leucine-rich repeat surface protein" evidence="1">
    <location>
        <begin position="17"/>
        <end position="355"/>
    </location>
</feature>
<dbReference type="InterPro" id="IPR005046">
    <property type="entry name" value="DUF285"/>
</dbReference>
<protein>
    <recommendedName>
        <fullName evidence="3">BspA family leucine-rich repeat surface protein</fullName>
    </recommendedName>
</protein>